<evidence type="ECO:0000256" key="1">
    <source>
        <dbReference type="SAM" id="Phobius"/>
    </source>
</evidence>
<keyword evidence="1" id="KW-0472">Membrane</keyword>
<feature type="transmembrane region" description="Helical" evidence="1">
    <location>
        <begin position="12"/>
        <end position="31"/>
    </location>
</feature>
<gene>
    <name evidence="2" type="ORF">K340107D12_22480</name>
</gene>
<organism evidence="2 3">
    <name type="scientific">Blautia parvula</name>
    <dbReference type="NCBI Taxonomy" id="2877527"/>
    <lineage>
        <taxon>Bacteria</taxon>
        <taxon>Bacillati</taxon>
        <taxon>Bacillota</taxon>
        <taxon>Clostridia</taxon>
        <taxon>Lachnospirales</taxon>
        <taxon>Lachnospiraceae</taxon>
        <taxon>Blautia</taxon>
    </lineage>
</organism>
<protein>
    <submittedName>
        <fullName evidence="2">Uncharacterized protein</fullName>
    </submittedName>
</protein>
<keyword evidence="1" id="KW-1133">Transmembrane helix</keyword>
<dbReference type="Proteomes" id="UP001600941">
    <property type="component" value="Unassembled WGS sequence"/>
</dbReference>
<accession>A0ABQ0BSN4</accession>
<sequence length="65" mass="7620">MSIEKGVKDMWVIFLLSAATFGIAALLILFIGHKIYIRMQRDKEVFDVEKKAYEKIKKEIQEESE</sequence>
<proteinExistence type="predicted"/>
<comment type="caution">
    <text evidence="2">The sequence shown here is derived from an EMBL/GenBank/DDBJ whole genome shotgun (WGS) entry which is preliminary data.</text>
</comment>
<dbReference type="EMBL" id="BAABZQ010000001">
    <property type="protein sequence ID" value="GAA6499432.1"/>
    <property type="molecule type" value="Genomic_DNA"/>
</dbReference>
<keyword evidence="3" id="KW-1185">Reference proteome</keyword>
<evidence type="ECO:0000313" key="3">
    <source>
        <dbReference type="Proteomes" id="UP001600941"/>
    </source>
</evidence>
<dbReference type="RefSeq" id="WP_054353033.1">
    <property type="nucleotide sequence ID" value="NZ_AP031413.1"/>
</dbReference>
<evidence type="ECO:0000313" key="2">
    <source>
        <dbReference type="EMBL" id="GAA6499432.1"/>
    </source>
</evidence>
<reference evidence="2 3" key="1">
    <citation type="submission" date="2024-04" db="EMBL/GenBank/DDBJ databases">
        <title>Defined microbial consortia suppress multidrug-resistant proinflammatory Enterobacteriaceae via ecological control.</title>
        <authorList>
            <person name="Furuichi M."/>
            <person name="Kawaguchi T."/>
            <person name="Pust M."/>
            <person name="Yasuma K."/>
            <person name="Plichta D."/>
            <person name="Hasegawa N."/>
            <person name="Ohya T."/>
            <person name="Bhattarai S."/>
            <person name="Sasajima S."/>
            <person name="Aoto Y."/>
            <person name="Tuganbaev T."/>
            <person name="Yaginuma M."/>
            <person name="Ueda M."/>
            <person name="Okahashi N."/>
            <person name="Amafuji K."/>
            <person name="Kiridooshi Y."/>
            <person name="Sugita K."/>
            <person name="Strazar M."/>
            <person name="Skelly A."/>
            <person name="Suda W."/>
            <person name="Hattori M."/>
            <person name="Nakamoto N."/>
            <person name="Caballero S."/>
            <person name="Norman J."/>
            <person name="Olle B."/>
            <person name="Tanoue T."/>
            <person name="Arita M."/>
            <person name="Bucci V."/>
            <person name="Atarashi K."/>
            <person name="Xavier R."/>
            <person name="Honda K."/>
        </authorList>
    </citation>
    <scope>NUCLEOTIDE SEQUENCE [LARGE SCALE GENOMIC DNA]</scope>
    <source>
        <strain evidence="3">k34-0107-D12</strain>
    </source>
</reference>
<name>A0ABQ0BSN4_9FIRM</name>
<keyword evidence="1" id="KW-0812">Transmembrane</keyword>